<organism evidence="1">
    <name type="scientific">freshwater metagenome</name>
    <dbReference type="NCBI Taxonomy" id="449393"/>
    <lineage>
        <taxon>unclassified sequences</taxon>
        <taxon>metagenomes</taxon>
        <taxon>ecological metagenomes</taxon>
    </lineage>
</organism>
<dbReference type="EMBL" id="CAEZYF010000013">
    <property type="protein sequence ID" value="CAB4730455.1"/>
    <property type="molecule type" value="Genomic_DNA"/>
</dbReference>
<dbReference type="EMBL" id="CAESGF010000013">
    <property type="protein sequence ID" value="CAB4364414.1"/>
    <property type="molecule type" value="Genomic_DNA"/>
</dbReference>
<dbReference type="AlphaFoldDB" id="A0A6J6A5K4"/>
<dbReference type="EMBL" id="CAFBMT010000014">
    <property type="protein sequence ID" value="CAB4942880.1"/>
    <property type="molecule type" value="Genomic_DNA"/>
</dbReference>
<accession>A0A6J6A5K4</accession>
<evidence type="ECO:0000313" key="3">
    <source>
        <dbReference type="EMBL" id="CAB4834495.1"/>
    </source>
</evidence>
<reference evidence="1" key="1">
    <citation type="submission" date="2020-05" db="EMBL/GenBank/DDBJ databases">
        <authorList>
            <person name="Chiriac C."/>
            <person name="Salcher M."/>
            <person name="Ghai R."/>
            <person name="Kavagutti S V."/>
        </authorList>
    </citation>
    <scope>NUCLEOTIDE SEQUENCE</scope>
</reference>
<evidence type="ECO:0000313" key="4">
    <source>
        <dbReference type="EMBL" id="CAB4848571.1"/>
    </source>
</evidence>
<protein>
    <submittedName>
        <fullName evidence="1">Unannotated protein</fullName>
    </submittedName>
</protein>
<name>A0A6J6A5K4_9ZZZZ</name>
<sequence length="225" mass="22110">MTSRHRRVRLLFGAAALAASLTTSLAACSSTSSSSATTVAGTSTDGIGTGTATVTVPADPAAALAEGVAALDVGYHFTATVTVNGATQVVADGDRNGSNSRLAITSAGATVDYVITADGSWAKPADGEWQLLEVAPATSDPIDALRAPVAVEVSPSTGGTLHVKVTVTAVSLGIQAEGNVSVLVNLQGGVITLISYDATVQGGTANVSTAISAITDTTAITAPAV</sequence>
<dbReference type="PROSITE" id="PS51257">
    <property type="entry name" value="PROKAR_LIPOPROTEIN"/>
    <property type="match status" value="1"/>
</dbReference>
<evidence type="ECO:0000313" key="1">
    <source>
        <dbReference type="EMBL" id="CAB4364414.1"/>
    </source>
</evidence>
<gene>
    <name evidence="2" type="ORF">UFOPK2656_02074</name>
    <name evidence="3" type="ORF">UFOPK3099_02537</name>
    <name evidence="4" type="ORF">UFOPK3267_00730</name>
    <name evidence="5" type="ORF">UFOPK3651_02317</name>
    <name evidence="6" type="ORF">UFOPK3931_02858</name>
    <name evidence="1" type="ORF">UFOPK4189_02174</name>
</gene>
<dbReference type="EMBL" id="CAFAAV010000260">
    <property type="protein sequence ID" value="CAB4834495.1"/>
    <property type="molecule type" value="Genomic_DNA"/>
</dbReference>
<proteinExistence type="predicted"/>
<evidence type="ECO:0000313" key="5">
    <source>
        <dbReference type="EMBL" id="CAB4942880.1"/>
    </source>
</evidence>
<dbReference type="EMBL" id="CAFBOL010000112">
    <property type="protein sequence ID" value="CAB5011788.1"/>
    <property type="molecule type" value="Genomic_DNA"/>
</dbReference>
<dbReference type="EMBL" id="CAFBIY010000028">
    <property type="protein sequence ID" value="CAB4848571.1"/>
    <property type="molecule type" value="Genomic_DNA"/>
</dbReference>
<evidence type="ECO:0000313" key="2">
    <source>
        <dbReference type="EMBL" id="CAB4730455.1"/>
    </source>
</evidence>
<evidence type="ECO:0000313" key="6">
    <source>
        <dbReference type="EMBL" id="CAB5011788.1"/>
    </source>
</evidence>